<comment type="caution">
    <text evidence="1">The sequence shown here is derived from an EMBL/GenBank/DDBJ whole genome shotgun (WGS) entry which is preliminary data.</text>
</comment>
<dbReference type="InterPro" id="IPR051162">
    <property type="entry name" value="T4SS_component"/>
</dbReference>
<name>A0A6A1TGM6_NEOGA</name>
<dbReference type="Gene3D" id="3.40.50.300">
    <property type="entry name" value="P-loop containing nucleotide triphosphate hydrolases"/>
    <property type="match status" value="2"/>
</dbReference>
<dbReference type="AlphaFoldDB" id="A0A6A1TGM6"/>
<protein>
    <submittedName>
        <fullName evidence="1">ATP-binding protein</fullName>
    </submittedName>
</protein>
<dbReference type="RefSeq" id="WP_151047521.1">
    <property type="nucleotide sequence ID" value="NZ_VZUL01000004.1"/>
</dbReference>
<keyword evidence="1" id="KW-0067">ATP-binding</keyword>
<dbReference type="SUPFAM" id="SSF52540">
    <property type="entry name" value="P-loop containing nucleoside triphosphate hydrolases"/>
    <property type="match status" value="1"/>
</dbReference>
<organism evidence="1 2">
    <name type="scientific">Neorhizobium galegae</name>
    <name type="common">Rhizobium galegae</name>
    <dbReference type="NCBI Taxonomy" id="399"/>
    <lineage>
        <taxon>Bacteria</taxon>
        <taxon>Pseudomonadati</taxon>
        <taxon>Pseudomonadota</taxon>
        <taxon>Alphaproteobacteria</taxon>
        <taxon>Hyphomicrobiales</taxon>
        <taxon>Rhizobiaceae</taxon>
        <taxon>Rhizobium/Agrobacterium group</taxon>
        <taxon>Neorhizobium</taxon>
    </lineage>
</organism>
<reference evidence="1 2" key="1">
    <citation type="submission" date="2019-09" db="EMBL/GenBank/DDBJ databases">
        <title>Genome sequencing of Ng87 strain.</title>
        <authorList>
            <person name="Karasev E.S."/>
            <person name="Andronov E."/>
        </authorList>
    </citation>
    <scope>NUCLEOTIDE SEQUENCE [LARGE SCALE GENOMIC DNA]</scope>
    <source>
        <strain evidence="1 2">Ng87</strain>
    </source>
</reference>
<dbReference type="PANTHER" id="PTHR30121">
    <property type="entry name" value="UNCHARACTERIZED PROTEIN YJGR-RELATED"/>
    <property type="match status" value="1"/>
</dbReference>
<dbReference type="InterPro" id="IPR027417">
    <property type="entry name" value="P-loop_NTPase"/>
</dbReference>
<dbReference type="GO" id="GO:0005524">
    <property type="term" value="F:ATP binding"/>
    <property type="evidence" value="ECO:0007669"/>
    <property type="project" value="UniProtKB-KW"/>
</dbReference>
<gene>
    <name evidence="1" type="ORF">F4V91_32300</name>
</gene>
<dbReference type="EMBL" id="VZUL01000004">
    <property type="protein sequence ID" value="KAB1082625.1"/>
    <property type="molecule type" value="Genomic_DNA"/>
</dbReference>
<keyword evidence="1" id="KW-0547">Nucleotide-binding</keyword>
<evidence type="ECO:0000313" key="1">
    <source>
        <dbReference type="EMBL" id="KAB1082625.1"/>
    </source>
</evidence>
<accession>A0A6A1TGM6</accession>
<sequence length="1008" mass="107431">MSGQAAFSLGHIAAIQRQELDAGTPIDLASLAAEAARPGNMLRVLSLPRSEGDAARAVRRRMMGDTLAGLGTTGETLVHLVSCAGGIVSSGYGLAGGTASEMDLAALIGANHPGLFLETTQLESLIPAGLSVARLLVGTPSPALPETPDDPGPMDRFIAGMRDAIGGGADSHDWAVTFVADRLPWRDVTQRLAAALGELRTVADQDRGNQPLAAHYRQLLEVFAEKLTIGRAIGMWSVSATIAAQDAAVLARASALLQSVLSGSQSRPDPIRSLSLTTVPALPSRFTAAPFANSASTFWTGAFSSLLHSEELAAITALPRLERPDFEIRRAPRFKQALAAGGAASIVLGTVLERGQPSGPKYMIEPRSLTAHALVAGASGSGKTNTVFRLIREAAARGVPFLAIEPTKSEYRALMEDAEFGAILQVYTLGNETVSPLRVNPFEVPTGMAVQTHLDRLKALFNGSFTMYAPMPQVLERCLTEIYEDCGYDLATGSNARGTGFSVFPTLGSLQRKIEHVVPSLGYDHRITADVSAALRTRIDSLRIGAKGLMFETEQPLDMASLLAKPTVIELDAIGDDDEKAFIVGLLFTRLAAEMTQRGSSGGQLRHLTIIEEAHRLFTDVPLVAGSEVGNPKGKAVETFCNILSEIRAYGEGIVIVDQIPTRLARDTIKNSNLKIMHRMPASDDREAMGRAMVQDNEEIAAGAALPVGVALVHTGGQGGSFEVAMPRAPLLATPVSRAEADAAVARRMHPQAQAIAAGPTMRQIQTLLEEPEVGEQTFRLLQSLASVSAPPVDVLLPLVQSIGRLRHANQTEPLTVTLRALLETCLAEIATAAGWPFDESATLRKILLQAYDSIIASLSQRVAPGDVAAEFRGAWQAVGTVQIYPFANCQAVCPSFLCRYRHVAARLAESATLRPAWTRGLNNNTDHALWQALANVASRAVERGLSSQAASVDRRQMAACFVQHSLDQDRVLEHSLKRKVFVNVLAEIDARLAAYEQPAGAKLQAGG</sequence>
<proteinExistence type="predicted"/>
<dbReference type="PANTHER" id="PTHR30121:SF6">
    <property type="entry name" value="SLR6007 PROTEIN"/>
    <property type="match status" value="1"/>
</dbReference>
<dbReference type="Proteomes" id="UP000386575">
    <property type="component" value="Unassembled WGS sequence"/>
</dbReference>
<evidence type="ECO:0000313" key="2">
    <source>
        <dbReference type="Proteomes" id="UP000386575"/>
    </source>
</evidence>